<organism evidence="14 15">
    <name type="scientific">Candidatus Roizmanbacteria bacterium RIFOXYA1_FULL_41_12</name>
    <dbReference type="NCBI Taxonomy" id="1802082"/>
    <lineage>
        <taxon>Bacteria</taxon>
        <taxon>Candidatus Roizmaniibacteriota</taxon>
    </lineage>
</organism>
<comment type="caution">
    <text evidence="14">The sequence shown here is derived from an EMBL/GenBank/DDBJ whole genome shotgun (WGS) entry which is preliminary data.</text>
</comment>
<keyword evidence="6 8" id="KW-0446">Lipid-binding</keyword>
<evidence type="ECO:0000259" key="13">
    <source>
        <dbReference type="SMART" id="SM00760"/>
    </source>
</evidence>
<feature type="domain" description="AAA+ ATPase" evidence="12">
    <location>
        <begin position="147"/>
        <end position="280"/>
    </location>
</feature>
<evidence type="ECO:0000256" key="4">
    <source>
        <dbReference type="ARBA" id="ARBA00022741"/>
    </source>
</evidence>
<evidence type="ECO:0000256" key="5">
    <source>
        <dbReference type="ARBA" id="ARBA00022840"/>
    </source>
</evidence>
<evidence type="ECO:0000256" key="2">
    <source>
        <dbReference type="ARBA" id="ARBA00022490"/>
    </source>
</evidence>
<dbReference type="SUPFAM" id="SSF52540">
    <property type="entry name" value="P-loop containing nucleoside triphosphate hydrolases"/>
    <property type="match status" value="1"/>
</dbReference>
<feature type="region of interest" description="Domain IV, binds dsDNA" evidence="8">
    <location>
        <begin position="329"/>
        <end position="446"/>
    </location>
</feature>
<dbReference type="PROSITE" id="PS01008">
    <property type="entry name" value="DNAA"/>
    <property type="match status" value="1"/>
</dbReference>
<dbReference type="HAMAP" id="MF_00377">
    <property type="entry name" value="DnaA_bact"/>
    <property type="match status" value="1"/>
</dbReference>
<comment type="domain">
    <text evidence="8">Domain I is involved in oligomerization and binding regulators, domain II is flexibile and of varying length in different bacteria, domain III forms the AAA+ region, while domain IV binds dsDNA.</text>
</comment>
<dbReference type="InterPro" id="IPR003593">
    <property type="entry name" value="AAA+_ATPase"/>
</dbReference>
<dbReference type="EMBL" id="MGBG01000014">
    <property type="protein sequence ID" value="OGK64781.1"/>
    <property type="molecule type" value="Genomic_DNA"/>
</dbReference>
<dbReference type="InterPro" id="IPR038454">
    <property type="entry name" value="DnaA_N_sf"/>
</dbReference>
<dbReference type="PRINTS" id="PR00051">
    <property type="entry name" value="DNAA"/>
</dbReference>
<dbReference type="Gene3D" id="1.10.1750.10">
    <property type="match status" value="1"/>
</dbReference>
<dbReference type="InterPro" id="IPR027417">
    <property type="entry name" value="P-loop_NTPase"/>
</dbReference>
<name>A0A1F7KAB8_9BACT</name>
<comment type="similarity">
    <text evidence="1 8 11">Belongs to the DnaA family.</text>
</comment>
<comment type="subunit">
    <text evidence="8">Oligomerizes as a right-handed, spiral filament on DNA at oriC.</text>
</comment>
<gene>
    <name evidence="8" type="primary">dnaA</name>
    <name evidence="14" type="ORF">A2209_00655</name>
</gene>
<evidence type="ECO:0000256" key="10">
    <source>
        <dbReference type="RuleBase" id="RU000577"/>
    </source>
</evidence>
<evidence type="ECO:0000313" key="15">
    <source>
        <dbReference type="Proteomes" id="UP000178450"/>
    </source>
</evidence>
<evidence type="ECO:0000256" key="6">
    <source>
        <dbReference type="ARBA" id="ARBA00023121"/>
    </source>
</evidence>
<feature type="binding site" evidence="8">
    <location>
        <position position="160"/>
    </location>
    <ligand>
        <name>ATP</name>
        <dbReference type="ChEBI" id="CHEBI:30616"/>
    </ligand>
</feature>
<dbReference type="Gene3D" id="1.10.8.60">
    <property type="match status" value="1"/>
</dbReference>
<dbReference type="SMART" id="SM00760">
    <property type="entry name" value="Bac_DnaA_C"/>
    <property type="match status" value="1"/>
</dbReference>
<dbReference type="NCBIfam" id="TIGR00362">
    <property type="entry name" value="DnaA"/>
    <property type="match status" value="1"/>
</dbReference>
<keyword evidence="2 8" id="KW-0963">Cytoplasm</keyword>
<dbReference type="SUPFAM" id="SSF48295">
    <property type="entry name" value="TrpR-like"/>
    <property type="match status" value="1"/>
</dbReference>
<dbReference type="GO" id="GO:0005524">
    <property type="term" value="F:ATP binding"/>
    <property type="evidence" value="ECO:0007669"/>
    <property type="project" value="UniProtKB-UniRule"/>
</dbReference>
<dbReference type="InterPro" id="IPR013159">
    <property type="entry name" value="DnaA_C"/>
</dbReference>
<evidence type="ECO:0000313" key="14">
    <source>
        <dbReference type="EMBL" id="OGK64781.1"/>
    </source>
</evidence>
<keyword evidence="3 8" id="KW-0235">DNA replication</keyword>
<feature type="binding site" evidence="8">
    <location>
        <position position="162"/>
    </location>
    <ligand>
        <name>ATP</name>
        <dbReference type="ChEBI" id="CHEBI:30616"/>
    </ligand>
</feature>
<dbReference type="PANTHER" id="PTHR30050:SF2">
    <property type="entry name" value="CHROMOSOMAL REPLICATION INITIATOR PROTEIN DNAA"/>
    <property type="match status" value="1"/>
</dbReference>
<dbReference type="AlphaFoldDB" id="A0A1F7KAB8"/>
<dbReference type="InterPro" id="IPR001957">
    <property type="entry name" value="Chromosome_initiator_DnaA"/>
</dbReference>
<comment type="caution">
    <text evidence="8">Lacks conserved residue(s) required for the propagation of feature annotation.</text>
</comment>
<reference evidence="14 15" key="1">
    <citation type="journal article" date="2016" name="Nat. Commun.">
        <title>Thousands of microbial genomes shed light on interconnected biogeochemical processes in an aquifer system.</title>
        <authorList>
            <person name="Anantharaman K."/>
            <person name="Brown C.T."/>
            <person name="Hug L.A."/>
            <person name="Sharon I."/>
            <person name="Castelle C.J."/>
            <person name="Probst A.J."/>
            <person name="Thomas B.C."/>
            <person name="Singh A."/>
            <person name="Wilkins M.J."/>
            <person name="Karaoz U."/>
            <person name="Brodie E.L."/>
            <person name="Williams K.H."/>
            <person name="Hubbard S.S."/>
            <person name="Banfield J.F."/>
        </authorList>
    </citation>
    <scope>NUCLEOTIDE SEQUENCE [LARGE SCALE GENOMIC DNA]</scope>
</reference>
<dbReference type="Pfam" id="PF08299">
    <property type="entry name" value="Bac_DnaA_C"/>
    <property type="match status" value="1"/>
</dbReference>
<dbReference type="GO" id="GO:0005886">
    <property type="term" value="C:plasma membrane"/>
    <property type="evidence" value="ECO:0007669"/>
    <property type="project" value="TreeGrafter"/>
</dbReference>
<feature type="binding site" evidence="8">
    <location>
        <position position="158"/>
    </location>
    <ligand>
        <name>ATP</name>
        <dbReference type="ChEBI" id="CHEBI:30616"/>
    </ligand>
</feature>
<evidence type="ECO:0000256" key="11">
    <source>
        <dbReference type="RuleBase" id="RU004227"/>
    </source>
</evidence>
<dbReference type="GO" id="GO:0008289">
    <property type="term" value="F:lipid binding"/>
    <property type="evidence" value="ECO:0007669"/>
    <property type="project" value="UniProtKB-KW"/>
</dbReference>
<keyword evidence="7 8" id="KW-0238">DNA-binding</keyword>
<dbReference type="CDD" id="cd06571">
    <property type="entry name" value="Bac_DnaA_C"/>
    <property type="match status" value="1"/>
</dbReference>
<dbReference type="GO" id="GO:0006275">
    <property type="term" value="P:regulation of DNA replication"/>
    <property type="evidence" value="ECO:0007669"/>
    <property type="project" value="UniProtKB-UniRule"/>
</dbReference>
<protein>
    <recommendedName>
        <fullName evidence="8 9">Chromosomal replication initiator protein DnaA</fullName>
    </recommendedName>
</protein>
<comment type="function">
    <text evidence="8 10">Plays an essential role in the initiation and regulation of chromosomal replication. ATP-DnaA binds to the origin of replication (oriC) to initiate formation of the DNA replication initiation complex once per cell cycle. Binds the DnaA box (a 9 base pair repeat at the origin) and separates the double-stranded (ds)DNA. Forms a right-handed helical filament on oriC DNA; dsDNA binds to the exterior of the filament while single-stranded (ss)DNA is stabiized in the filament's interior. The ATP-DnaA-oriC complex binds and stabilizes one strand of the AT-rich DNA unwinding element (DUE), permitting loading of DNA polymerase. After initiation quickly degrades to an ADP-DnaA complex that is not apt for DNA replication. Binds acidic phospholipids.</text>
</comment>
<dbReference type="InterPro" id="IPR013317">
    <property type="entry name" value="DnaA_dom"/>
</dbReference>
<proteinExistence type="inferred from homology"/>
<feature type="binding site" evidence="8">
    <location>
        <position position="161"/>
    </location>
    <ligand>
        <name>ATP</name>
        <dbReference type="ChEBI" id="CHEBI:30616"/>
    </ligand>
</feature>
<dbReference type="InterPro" id="IPR020591">
    <property type="entry name" value="Chromosome_initiator_DnaA-like"/>
</dbReference>
<dbReference type="GO" id="GO:0006270">
    <property type="term" value="P:DNA replication initiation"/>
    <property type="evidence" value="ECO:0007669"/>
    <property type="project" value="UniProtKB-UniRule"/>
</dbReference>
<dbReference type="SMART" id="SM00382">
    <property type="entry name" value="AAA"/>
    <property type="match status" value="1"/>
</dbReference>
<dbReference type="CDD" id="cd00009">
    <property type="entry name" value="AAA"/>
    <property type="match status" value="1"/>
</dbReference>
<dbReference type="Pfam" id="PF00308">
    <property type="entry name" value="Bac_DnaA"/>
    <property type="match status" value="1"/>
</dbReference>
<dbReference type="Proteomes" id="UP000178450">
    <property type="component" value="Unassembled WGS sequence"/>
</dbReference>
<keyword evidence="4 8" id="KW-0547">Nucleotide-binding</keyword>
<evidence type="ECO:0000256" key="8">
    <source>
        <dbReference type="HAMAP-Rule" id="MF_00377"/>
    </source>
</evidence>
<dbReference type="GO" id="GO:0003688">
    <property type="term" value="F:DNA replication origin binding"/>
    <property type="evidence" value="ECO:0007669"/>
    <property type="project" value="UniProtKB-UniRule"/>
</dbReference>
<dbReference type="InterPro" id="IPR010921">
    <property type="entry name" value="Trp_repressor/repl_initiator"/>
</dbReference>
<dbReference type="Gene3D" id="3.40.50.300">
    <property type="entry name" value="P-loop containing nucleotide triphosphate hydrolases"/>
    <property type="match status" value="1"/>
</dbReference>
<evidence type="ECO:0000256" key="3">
    <source>
        <dbReference type="ARBA" id="ARBA00022705"/>
    </source>
</evidence>
<evidence type="ECO:0000259" key="12">
    <source>
        <dbReference type="SMART" id="SM00382"/>
    </source>
</evidence>
<dbReference type="Gene3D" id="3.30.300.180">
    <property type="match status" value="1"/>
</dbReference>
<comment type="subcellular location">
    <subcellularLocation>
        <location evidence="8">Cytoplasm</location>
    </subcellularLocation>
</comment>
<evidence type="ECO:0000256" key="9">
    <source>
        <dbReference type="NCBIfam" id="TIGR00362"/>
    </source>
</evidence>
<accession>A0A1F7KAB8</accession>
<sequence length="446" mass="50464">MLQQQQGDQETLWKKVLDDVRLELSENSFVSFFKNTKLLQTNEGAAEIGCLNSGVGFVLQNKYRDIIINSLSKYSGSTISRLTFKTGKDINKPDPGPLFVKRAATKEDLIATSGIVPTLSFDNFAVSVSNQMAHAAALGVANSPGNQYNPLFLWGGVGVGKTHLLSAIGRKAIENTKAKVLHCSAEDFTNSLVEAIRNKKTDLFRKKFRQLDVFLLDDVQFISEREFVQEELFYTFNKLRSLNKQVVLAADKPPRFLQKIEKRLVSRFLSGLIVDIQPPDFELKTAIILIKAQEKKLNLDIETAKLISSNLEEIREVEGFLLTLLAMQRAGLKINRDSVEKKLLQSSSQKTSTITPKEIINAVSFETKIKLRDIRQDNRKKQIVLARHLIMYFLKTITNLPYEDIARLLGKKDHTTVMHAVSKIINQIPKDESLRRRVEAIKNYLS</sequence>
<dbReference type="GO" id="GO:0005737">
    <property type="term" value="C:cytoplasm"/>
    <property type="evidence" value="ECO:0007669"/>
    <property type="project" value="UniProtKB-SubCell"/>
</dbReference>
<evidence type="ECO:0000256" key="1">
    <source>
        <dbReference type="ARBA" id="ARBA00006583"/>
    </source>
</evidence>
<dbReference type="PANTHER" id="PTHR30050">
    <property type="entry name" value="CHROMOSOMAL REPLICATION INITIATOR PROTEIN DNAA"/>
    <property type="match status" value="1"/>
</dbReference>
<feature type="domain" description="Chromosomal replication initiator DnaA C-terminal" evidence="13">
    <location>
        <begin position="355"/>
        <end position="424"/>
    </location>
</feature>
<feature type="region of interest" description="Domain I, interacts with DnaA modulators" evidence="8">
    <location>
        <begin position="1"/>
        <end position="104"/>
    </location>
</feature>
<dbReference type="InterPro" id="IPR018312">
    <property type="entry name" value="Chromosome_initiator_DnaA_CS"/>
</dbReference>
<keyword evidence="5 8" id="KW-0067">ATP-binding</keyword>
<evidence type="ECO:0000256" key="7">
    <source>
        <dbReference type="ARBA" id="ARBA00023125"/>
    </source>
</evidence>